<dbReference type="STRING" id="266748.HY04_06845"/>
<keyword evidence="2" id="KW-0472">Membrane</keyword>
<evidence type="ECO:0000313" key="8">
    <source>
        <dbReference type="Proteomes" id="UP000270036"/>
    </source>
</evidence>
<proteinExistence type="predicted"/>
<keyword evidence="2" id="KW-1133">Transmembrane helix</keyword>
<protein>
    <recommendedName>
        <fullName evidence="9">CCDC81-like prokaryotic HU domain-containing protein</fullName>
    </recommendedName>
</protein>
<keyword evidence="7" id="KW-1185">Reference proteome</keyword>
<keyword evidence="2" id="KW-0812">Transmembrane</keyword>
<name>A0A448NTP2_9FLAO</name>
<evidence type="ECO:0000259" key="3">
    <source>
        <dbReference type="Pfam" id="PF18174"/>
    </source>
</evidence>
<feature type="domain" description="CCDC81-like prokaryotic HU" evidence="4">
    <location>
        <begin position="65"/>
        <end position="127"/>
    </location>
</feature>
<organism evidence="6 8">
    <name type="scientific">Kaistella antarctica</name>
    <dbReference type="NCBI Taxonomy" id="266748"/>
    <lineage>
        <taxon>Bacteria</taxon>
        <taxon>Pseudomonadati</taxon>
        <taxon>Bacteroidota</taxon>
        <taxon>Flavobacteriia</taxon>
        <taxon>Flavobacteriales</taxon>
        <taxon>Weeksellaceae</taxon>
        <taxon>Chryseobacterium group</taxon>
        <taxon>Kaistella</taxon>
    </lineage>
</organism>
<evidence type="ECO:0008006" key="9">
    <source>
        <dbReference type="Google" id="ProtNLM"/>
    </source>
</evidence>
<dbReference type="AlphaFoldDB" id="A0A448NTP2"/>
<dbReference type="Proteomes" id="UP000028349">
    <property type="component" value="Unassembled WGS sequence"/>
</dbReference>
<gene>
    <name evidence="5" type="ORF">HY04_06845</name>
    <name evidence="6" type="ORF">NCTC13489_02380</name>
</gene>
<sequence length="254" mass="28561">MNFSLSLLDYLKKQGSVTIPNFGTFYLHTITAELDKEGKTILPPGAEVAFKTDVSGNGNDFSSFLATLKNIPLIEAELEIKKQVNYWNATLLKDKKVQVENLGTFFLEDSHMVFSGNRAENLSQDFYGLEEINLSEIKNSPRKSGTSYRLSKSFYWISPILIGILALTYLGITQPEMIFGKKSFTTETPKKEIIPVKIDAVKTDSINAAKLVLDSLKNDSLQKAIAPIKAPVKKWSSKNYSKSKWKKAKKRQPR</sequence>
<feature type="region of interest" description="Disordered" evidence="1">
    <location>
        <begin position="235"/>
        <end position="254"/>
    </location>
</feature>
<feature type="domain" description="CCDC81-like prokaryotic HU" evidence="3">
    <location>
        <begin position="13"/>
        <end position="52"/>
    </location>
</feature>
<dbReference type="EMBL" id="JPEP01000002">
    <property type="protein sequence ID" value="KEY18232.1"/>
    <property type="molecule type" value="Genomic_DNA"/>
</dbReference>
<reference evidence="5 7" key="1">
    <citation type="submission" date="2014-07" db="EMBL/GenBank/DDBJ databases">
        <authorList>
            <person name="Pisani N.G."/>
            <person name="Newman J.D."/>
        </authorList>
    </citation>
    <scope>NUCLEOTIDE SEQUENCE [LARGE SCALE GENOMIC DNA]</scope>
    <source>
        <strain evidence="5 7">LMG 24720</strain>
    </source>
</reference>
<evidence type="ECO:0000313" key="7">
    <source>
        <dbReference type="Proteomes" id="UP000028349"/>
    </source>
</evidence>
<dbReference type="OrthoDB" id="653949at2"/>
<dbReference type="RefSeq" id="WP_034718472.1">
    <property type="nucleotide sequence ID" value="NZ_FOIX01000001.1"/>
</dbReference>
<dbReference type="Pfam" id="PF18175">
    <property type="entry name" value="HU-CCDC81_bac_2"/>
    <property type="match status" value="1"/>
</dbReference>
<reference evidence="6 8" key="2">
    <citation type="submission" date="2018-12" db="EMBL/GenBank/DDBJ databases">
        <authorList>
            <consortium name="Pathogen Informatics"/>
        </authorList>
    </citation>
    <scope>NUCLEOTIDE SEQUENCE [LARGE SCALE GENOMIC DNA]</scope>
    <source>
        <strain evidence="6 8">NCTC13489</strain>
    </source>
</reference>
<evidence type="ECO:0000313" key="5">
    <source>
        <dbReference type="EMBL" id="KEY18232.1"/>
    </source>
</evidence>
<feature type="transmembrane region" description="Helical" evidence="2">
    <location>
        <begin position="153"/>
        <end position="172"/>
    </location>
</feature>
<evidence type="ECO:0000313" key="6">
    <source>
        <dbReference type="EMBL" id="VEI00827.1"/>
    </source>
</evidence>
<dbReference type="InterPro" id="IPR041268">
    <property type="entry name" value="HU-CCDC81_bac_2"/>
</dbReference>
<dbReference type="EMBL" id="LR134441">
    <property type="protein sequence ID" value="VEI00827.1"/>
    <property type="molecule type" value="Genomic_DNA"/>
</dbReference>
<evidence type="ECO:0000256" key="2">
    <source>
        <dbReference type="SAM" id="Phobius"/>
    </source>
</evidence>
<dbReference type="Proteomes" id="UP000270036">
    <property type="component" value="Chromosome"/>
</dbReference>
<evidence type="ECO:0000259" key="4">
    <source>
        <dbReference type="Pfam" id="PF18175"/>
    </source>
</evidence>
<accession>A0A448NTP2</accession>
<dbReference type="KEGG" id="cant:NCTC13489_02380"/>
<dbReference type="Pfam" id="PF18174">
    <property type="entry name" value="HU-CCDC81_bac_1"/>
    <property type="match status" value="1"/>
</dbReference>
<evidence type="ECO:0000256" key="1">
    <source>
        <dbReference type="SAM" id="MobiDB-lite"/>
    </source>
</evidence>
<dbReference type="InterPro" id="IPR040495">
    <property type="entry name" value="HU-CCDC81_bac_1"/>
</dbReference>